<dbReference type="EMBL" id="CP042905">
    <property type="protein sequence ID" value="QEE14378.2"/>
    <property type="molecule type" value="Genomic_DNA"/>
</dbReference>
<reference evidence="1 2" key="1">
    <citation type="journal article" date="2020" name="Nature">
        <title>Isolation of an archaeon at the prokaryote-eukaryote interface.</title>
        <authorList>
            <person name="Imachi H."/>
            <person name="Nobu M.K."/>
            <person name="Nakahara N."/>
            <person name="Morono Y."/>
            <person name="Ogawara M."/>
            <person name="Takaki Y."/>
            <person name="Takano Y."/>
            <person name="Uematsu K."/>
            <person name="Ikuta T."/>
            <person name="Ito M."/>
            <person name="Matsui Y."/>
            <person name="Miyazaki M."/>
            <person name="Murata K."/>
            <person name="Saito Y."/>
            <person name="Sakai S."/>
            <person name="Song C."/>
            <person name="Tasumi E."/>
            <person name="Yamanaka Y."/>
            <person name="Yamaguchi T."/>
            <person name="Kamagata Y."/>
            <person name="Tamaki H."/>
            <person name="Takai K."/>
        </authorList>
    </citation>
    <scope>NUCLEOTIDE SEQUENCE [LARGE SCALE GENOMIC DNA]</scope>
    <source>
        <strain evidence="1 2">MK-D1</strain>
    </source>
</reference>
<dbReference type="KEGG" id="psyt:DSAG12_00191"/>
<gene>
    <name evidence="1" type="ORF">DSAG12_00191</name>
</gene>
<evidence type="ECO:0000313" key="2">
    <source>
        <dbReference type="Proteomes" id="UP000321408"/>
    </source>
</evidence>
<sequence>MYEISVTNEALAFIKKFQEENFPEEEIVILFADSHALGGVVNVELYRRNFMVDRFGHFQEMELKNKEYPFGVFIDRQIIQENLFPERVEILLRNNLKGVPILDYRNVDFKK</sequence>
<reference evidence="1 2" key="2">
    <citation type="journal article" date="2024" name="Int. J. Syst. Evol. Microbiol.">
        <title>Promethearchaeum syntrophicum gen. nov., sp. nov., an anaerobic, obligately syntrophic archaeon, the first isolate of the lineage 'Asgard' archaea, and proposal of the new archaeal phylum Promethearchaeota phyl. nov. and kingdom Promethearchaeati regn. nov.</title>
        <authorList>
            <person name="Imachi H."/>
            <person name="Nobu M.K."/>
            <person name="Kato S."/>
            <person name="Takaki Y."/>
            <person name="Miyazaki M."/>
            <person name="Miyata M."/>
            <person name="Ogawara M."/>
            <person name="Saito Y."/>
            <person name="Sakai S."/>
            <person name="Tahara Y.O."/>
            <person name="Takano Y."/>
            <person name="Tasumi E."/>
            <person name="Uematsu K."/>
            <person name="Yoshimura T."/>
            <person name="Itoh T."/>
            <person name="Ohkuma M."/>
            <person name="Takai K."/>
        </authorList>
    </citation>
    <scope>NUCLEOTIDE SEQUENCE [LARGE SCALE GENOMIC DNA]</scope>
    <source>
        <strain evidence="1 2">MK-D1</strain>
    </source>
</reference>
<protein>
    <submittedName>
        <fullName evidence="1">Uncharacterized protein</fullName>
    </submittedName>
</protein>
<dbReference type="Proteomes" id="UP000321408">
    <property type="component" value="Chromosome"/>
</dbReference>
<accession>A0A5B9D5I6</accession>
<organism evidence="1 2">
    <name type="scientific">Promethearchaeum syntrophicum</name>
    <dbReference type="NCBI Taxonomy" id="2594042"/>
    <lineage>
        <taxon>Archaea</taxon>
        <taxon>Promethearchaeati</taxon>
        <taxon>Promethearchaeota</taxon>
        <taxon>Promethearchaeia</taxon>
        <taxon>Promethearchaeales</taxon>
        <taxon>Promethearchaeaceae</taxon>
        <taxon>Promethearchaeum</taxon>
    </lineage>
</organism>
<proteinExistence type="predicted"/>
<keyword evidence="2" id="KW-1185">Reference proteome</keyword>
<dbReference type="AlphaFoldDB" id="A0A5B9D5I6"/>
<name>A0A5B9D5I6_9ARCH</name>
<evidence type="ECO:0000313" key="1">
    <source>
        <dbReference type="EMBL" id="QEE14378.2"/>
    </source>
</evidence>